<dbReference type="EMBL" id="PTQR01000048">
    <property type="protein sequence ID" value="TKX24033.1"/>
    <property type="molecule type" value="Genomic_DNA"/>
</dbReference>
<evidence type="ECO:0000259" key="5">
    <source>
        <dbReference type="PROSITE" id="PS50865"/>
    </source>
</evidence>
<dbReference type="PROSITE" id="PS50865">
    <property type="entry name" value="ZF_MYND_2"/>
    <property type="match status" value="1"/>
</dbReference>
<sequence>MSLPADVRWEQDLFYPLGTTRAIDLTSDCQTVVHGPYKILLLGCGDVRHVLYTLSNQSDDSPHRFEFTACDIEPAILARNVLLLTLITRHADQLAEDTSDTLPQSLWDLYFHLVVTEQCLDVIQTNARELLAYATSVAEWDQSPFGKYITFLNEHSLREVTRFWTLYCNSTDYNIKGSFGRTFKQDFTSLLGASPISAVRSCGILGHDALSVCTHTNLDFKNSGVASGEEMDIRPTTDVYVNPTFAYSAVGHAKFAVHRTTHYVTGFHLATALEGTTPTLSSLDAMLLSKKLKSQFKIWCRAYAKAVRESRVRINVHIGEALGFAHALARLLDDPPKALSNDAGGASSPPMGTFDLTRSKVNADDGYHVIDTSNITDTVGLLRILPATIPLLQASHHSVLYTESLRIRAKSEDSSLTEMMCVDPKIGCLFLGVTAPSLQSGITTAYSYNNIEASERDEDQYCNCVRTTWRLCSSRSLAKGAILPYELSIEPDHLVSILSTWYNTIITNDRHQEALQEQYLANTRSTTIHYLVNYSRATFADLLRFLQAQITTDWSLCMEKLLPKLLAADRASSNDFKSKELLVHLLRTKCIEYLSYIGEQRDLSLKVEPGYLRPSSAYGDPTDSIGLAKLFFSIPVKDWTRYMREQYGKIGKPVLCLVVYLPNRFEDWYFTVELVLKEHSGRSEDKVGLVASCFVSSTSLTPKTHIALVPEPHFFRDTPQWRTQWLKKNAIFDVNVNNNDYVCITDYCACPTGETFVAGGAGDRVALDSQGATTPKSKHVRTELETGSLECCALTEELQVRLTVDEKYSTTSKEVDLRGLPLRADRTSLNSITAQLRPSFKYSALSGLILVVKFDTDFSDTTEDQCSAAMVSPASAVIVVGDKAGTYELPCPVHITSSRFSTTKTSIEAVVVFEPAKAIISPGFQVDPLPVDSCGHLNVLKQKPISVQAHRMQVVMAATQSMATFAEGDTPRKAVSQVNKFCESFLMLIGDYCKYIELGPPGKAVAVLFKRDDVLDSILIVLDLRHDVGGGCFFLNGALITVTSDNRSFVEDFLTSGSSKEAVPVMPAPPQAADCLSFWKKVWASAAECCRQGWEHSATCRIGIAVTTGAPRQDAGSHAVCDCGAGKNLEGFPTDLDILRPWTTRVAIRPIFPAPETDATAYKDLLDGRHLANIDLTSSFLKHHCASCGKVGELKRCARCGVAGYCDKTCQRAHWEEAHKKRCRGIADLRKES</sequence>
<dbReference type="SUPFAM" id="SSF144232">
    <property type="entry name" value="HIT/MYND zinc finger-like"/>
    <property type="match status" value="1"/>
</dbReference>
<dbReference type="Pfam" id="PF01753">
    <property type="entry name" value="zf-MYND"/>
    <property type="match status" value="1"/>
</dbReference>
<keyword evidence="1" id="KW-0479">Metal-binding</keyword>
<reference evidence="6 7" key="1">
    <citation type="submission" date="2018-02" db="EMBL/GenBank/DDBJ databases">
        <title>Draft genome sequences of Elsinoe sp., causing black scab on jojoba.</title>
        <authorList>
            <person name="Stodart B."/>
            <person name="Jeffress S."/>
            <person name="Ash G."/>
            <person name="Arun Chinnappa K."/>
        </authorList>
    </citation>
    <scope>NUCLEOTIDE SEQUENCE [LARGE SCALE GENOMIC DNA]</scope>
    <source>
        <strain evidence="6 7">Hillstone_2</strain>
    </source>
</reference>
<comment type="caution">
    <text evidence="6">The sequence shown here is derived from an EMBL/GenBank/DDBJ whole genome shotgun (WGS) entry which is preliminary data.</text>
</comment>
<accession>A0A4U7AZA5</accession>
<dbReference type="InterPro" id="IPR027974">
    <property type="entry name" value="DUF4470"/>
</dbReference>
<dbReference type="Proteomes" id="UP000308133">
    <property type="component" value="Unassembled WGS sequence"/>
</dbReference>
<evidence type="ECO:0000313" key="6">
    <source>
        <dbReference type="EMBL" id="TKX24033.1"/>
    </source>
</evidence>
<dbReference type="InterPro" id="IPR002893">
    <property type="entry name" value="Znf_MYND"/>
</dbReference>
<dbReference type="Pfam" id="PF14737">
    <property type="entry name" value="DUF4470"/>
    <property type="match status" value="1"/>
</dbReference>
<dbReference type="GO" id="GO:0000981">
    <property type="term" value="F:DNA-binding transcription factor activity, RNA polymerase II-specific"/>
    <property type="evidence" value="ECO:0007669"/>
    <property type="project" value="TreeGrafter"/>
</dbReference>
<dbReference type="AlphaFoldDB" id="A0A4U7AZA5"/>
<dbReference type="PANTHER" id="PTHR10237">
    <property type="entry name" value="DEFORMED EPIDERMAL AUTOREGULATORY FACTOR 1 HOMOLOG SUPPRESSIN"/>
    <property type="match status" value="1"/>
</dbReference>
<dbReference type="GO" id="GO:0005634">
    <property type="term" value="C:nucleus"/>
    <property type="evidence" value="ECO:0007669"/>
    <property type="project" value="TreeGrafter"/>
</dbReference>
<evidence type="ECO:0000256" key="2">
    <source>
        <dbReference type="ARBA" id="ARBA00022771"/>
    </source>
</evidence>
<dbReference type="GO" id="GO:0008270">
    <property type="term" value="F:zinc ion binding"/>
    <property type="evidence" value="ECO:0007669"/>
    <property type="project" value="UniProtKB-KW"/>
</dbReference>
<proteinExistence type="predicted"/>
<dbReference type="Gene3D" id="6.10.140.2220">
    <property type="match status" value="1"/>
</dbReference>
<name>A0A4U7AZA5_9PEZI</name>
<evidence type="ECO:0000313" key="7">
    <source>
        <dbReference type="Proteomes" id="UP000308133"/>
    </source>
</evidence>
<dbReference type="InterPro" id="IPR024119">
    <property type="entry name" value="TF_DEAF-1"/>
</dbReference>
<evidence type="ECO:0000256" key="4">
    <source>
        <dbReference type="PROSITE-ProRule" id="PRU00134"/>
    </source>
</evidence>
<evidence type="ECO:0000256" key="3">
    <source>
        <dbReference type="ARBA" id="ARBA00022833"/>
    </source>
</evidence>
<dbReference type="PANTHER" id="PTHR10237:SF14">
    <property type="entry name" value="MYND-TYPE DOMAIN-CONTAINING PROTEIN"/>
    <property type="match status" value="1"/>
</dbReference>
<evidence type="ECO:0000256" key="1">
    <source>
        <dbReference type="ARBA" id="ARBA00022723"/>
    </source>
</evidence>
<feature type="domain" description="MYND-type" evidence="5">
    <location>
        <begin position="1185"/>
        <end position="1223"/>
    </location>
</feature>
<keyword evidence="2 4" id="KW-0863">Zinc-finger</keyword>
<organism evidence="6 7">
    <name type="scientific">Elsinoe australis</name>
    <dbReference type="NCBI Taxonomy" id="40998"/>
    <lineage>
        <taxon>Eukaryota</taxon>
        <taxon>Fungi</taxon>
        <taxon>Dikarya</taxon>
        <taxon>Ascomycota</taxon>
        <taxon>Pezizomycotina</taxon>
        <taxon>Dothideomycetes</taxon>
        <taxon>Dothideomycetidae</taxon>
        <taxon>Myriangiales</taxon>
        <taxon>Elsinoaceae</taxon>
        <taxon>Elsinoe</taxon>
    </lineage>
</organism>
<keyword evidence="3" id="KW-0862">Zinc</keyword>
<gene>
    <name evidence="6" type="ORF">C1H76_3737</name>
</gene>
<protein>
    <recommendedName>
        <fullName evidence="5">MYND-type domain-containing protein</fullName>
    </recommendedName>
</protein>